<evidence type="ECO:0000313" key="2">
    <source>
        <dbReference type="EMBL" id="EJU21533.1"/>
    </source>
</evidence>
<sequence>MYVLILILMLNAGNVKDIDFMIFDNKSINVYEISYLSGNEINKRLKDTFLEGCGDMMYMIEREKGINFRAVYAIAALESGKGKNTSEKNNYCGIKNEKYTGYREFDSRDECLIFLADILSSKFYKGRTLESIGIDYCPTDPTWAAQIREIMGEI</sequence>
<dbReference type="InterPro" id="IPR002901">
    <property type="entry name" value="MGlyc_endo_b_GlcNAc-like_dom"/>
</dbReference>
<keyword evidence="3" id="KW-1185">Reference proteome</keyword>
<name>J6HFL8_9FIRM</name>
<protein>
    <submittedName>
        <fullName evidence="2">Mannosyl-glycoprotein endo-beta-N-acetylglucosaminidase</fullName>
    </submittedName>
</protein>
<dbReference type="EMBL" id="ALNK01000027">
    <property type="protein sequence ID" value="EJU21533.1"/>
    <property type="molecule type" value="Genomic_DNA"/>
</dbReference>
<comment type="caution">
    <text evidence="2">The sequence shown here is derived from an EMBL/GenBank/DDBJ whole genome shotgun (WGS) entry which is preliminary data.</text>
</comment>
<reference evidence="2 3" key="1">
    <citation type="submission" date="2012-07" db="EMBL/GenBank/DDBJ databases">
        <authorList>
            <person name="Durkin A.S."/>
            <person name="McCorrison J."/>
            <person name="Torralba M."/>
            <person name="Gillis M."/>
            <person name="Methe B."/>
            <person name="Sutton G."/>
            <person name="Nelson K.E."/>
        </authorList>
    </citation>
    <scope>NUCLEOTIDE SEQUENCE [LARGE SCALE GENOMIC DNA]</scope>
    <source>
        <strain evidence="2 3">OBRC8</strain>
    </source>
</reference>
<proteinExistence type="predicted"/>
<organism evidence="2 3">
    <name type="scientific">Peptoanaerobacter stomatis</name>
    <dbReference type="NCBI Taxonomy" id="796937"/>
    <lineage>
        <taxon>Bacteria</taxon>
        <taxon>Bacillati</taxon>
        <taxon>Bacillota</taxon>
        <taxon>Clostridia</taxon>
        <taxon>Peptostreptococcales</taxon>
        <taxon>Filifactoraceae</taxon>
        <taxon>Peptoanaerobacter</taxon>
    </lineage>
</organism>
<dbReference type="Proteomes" id="UP000005244">
    <property type="component" value="Unassembled WGS sequence"/>
</dbReference>
<dbReference type="GO" id="GO:0004040">
    <property type="term" value="F:amidase activity"/>
    <property type="evidence" value="ECO:0007669"/>
    <property type="project" value="InterPro"/>
</dbReference>
<dbReference type="AlphaFoldDB" id="J6HFL8"/>
<feature type="domain" description="Mannosyl-glycoprotein endo-beta-N-acetylglucosamidase-like" evidence="1">
    <location>
        <begin position="58"/>
        <end position="152"/>
    </location>
</feature>
<gene>
    <name evidence="2" type="ORF">HMPREF1143_0191</name>
</gene>
<dbReference type="Pfam" id="PF01832">
    <property type="entry name" value="Glucosaminidase"/>
    <property type="match status" value="1"/>
</dbReference>
<evidence type="ECO:0000313" key="3">
    <source>
        <dbReference type="Proteomes" id="UP000005244"/>
    </source>
</evidence>
<evidence type="ECO:0000259" key="1">
    <source>
        <dbReference type="Pfam" id="PF01832"/>
    </source>
</evidence>
<dbReference type="Gene3D" id="1.10.530.10">
    <property type="match status" value="1"/>
</dbReference>
<accession>J6HFL8</accession>